<dbReference type="AlphaFoldDB" id="A0A3N6PQM3"/>
<comment type="caution">
    <text evidence="2">The sequence shown here is derived from an EMBL/GenBank/DDBJ whole genome shotgun (WGS) entry which is preliminary data.</text>
</comment>
<feature type="domain" description="Transposase Synechocystis PCC 6803" evidence="1">
    <location>
        <begin position="5"/>
        <end position="119"/>
    </location>
</feature>
<evidence type="ECO:0000313" key="3">
    <source>
        <dbReference type="Proteomes" id="UP000269154"/>
    </source>
</evidence>
<dbReference type="Proteomes" id="UP000269154">
    <property type="component" value="Unassembled WGS sequence"/>
</dbReference>
<dbReference type="EMBL" id="RCBY01000116">
    <property type="protein sequence ID" value="RQH36661.1"/>
    <property type="molecule type" value="Genomic_DNA"/>
</dbReference>
<protein>
    <recommendedName>
        <fullName evidence="1">Transposase Synechocystis PCC 6803 domain-containing protein</fullName>
    </recommendedName>
</protein>
<dbReference type="RefSeq" id="WP_124155043.1">
    <property type="nucleotide sequence ID" value="NZ_CAWOLW010000020.1"/>
</dbReference>
<reference evidence="2 3" key="1">
    <citation type="journal article" date="2018" name="ACS Chem. Biol.">
        <title>Ketoreductase domain dysfunction expands chemodiversity: malyngamide biosynthesis in the cyanobacterium Okeania hirsuta.</title>
        <authorList>
            <person name="Moss N.A."/>
            <person name="Leao T."/>
            <person name="Rankin M."/>
            <person name="McCullough T.M."/>
            <person name="Qu P."/>
            <person name="Korobeynikov A."/>
            <person name="Smith J.L."/>
            <person name="Gerwick L."/>
            <person name="Gerwick W.H."/>
        </authorList>
    </citation>
    <scope>NUCLEOTIDE SEQUENCE [LARGE SCALE GENOMIC DNA]</scope>
    <source>
        <strain evidence="2 3">PAB10Feb10-1</strain>
    </source>
</reference>
<dbReference type="InterPro" id="IPR009057">
    <property type="entry name" value="Homeodomain-like_sf"/>
</dbReference>
<dbReference type="SUPFAM" id="SSF46689">
    <property type="entry name" value="Homeodomain-like"/>
    <property type="match status" value="1"/>
</dbReference>
<name>A0A3N6PQM3_9CYAN</name>
<dbReference type="InterPro" id="IPR002622">
    <property type="entry name" value="Transposase_14"/>
</dbReference>
<sequence length="120" mass="13892">MVHPYSQDLRERALNLINNGMSINRVSRLLKISRPTLHKWRDQYLVTGSTVPKISVPPPQAPKIKDWEKFDKFVETNDDQTQKQMAVKWGDCSGFTISRSLKKLGLTRKKKPLVIKKEMS</sequence>
<evidence type="ECO:0000259" key="1">
    <source>
        <dbReference type="Pfam" id="PF01710"/>
    </source>
</evidence>
<proteinExistence type="predicted"/>
<organism evidence="2 3">
    <name type="scientific">Okeania hirsuta</name>
    <dbReference type="NCBI Taxonomy" id="1458930"/>
    <lineage>
        <taxon>Bacteria</taxon>
        <taxon>Bacillati</taxon>
        <taxon>Cyanobacteriota</taxon>
        <taxon>Cyanophyceae</taxon>
        <taxon>Oscillatoriophycideae</taxon>
        <taxon>Oscillatoriales</taxon>
        <taxon>Microcoleaceae</taxon>
        <taxon>Okeania</taxon>
    </lineage>
</organism>
<accession>A0A3N6PQM3</accession>
<gene>
    <name evidence="2" type="ORF">D5R40_19200</name>
</gene>
<dbReference type="Gene3D" id="1.10.10.10">
    <property type="entry name" value="Winged helix-like DNA-binding domain superfamily/Winged helix DNA-binding domain"/>
    <property type="match status" value="1"/>
</dbReference>
<dbReference type="InterPro" id="IPR036388">
    <property type="entry name" value="WH-like_DNA-bd_sf"/>
</dbReference>
<dbReference type="OrthoDB" id="471540at2"/>
<evidence type="ECO:0000313" key="2">
    <source>
        <dbReference type="EMBL" id="RQH36661.1"/>
    </source>
</evidence>
<keyword evidence="3" id="KW-1185">Reference proteome</keyword>
<dbReference type="Pfam" id="PF01710">
    <property type="entry name" value="HTH_Tnp_IS630"/>
    <property type="match status" value="1"/>
</dbReference>